<name>A0A1A9ZVX9_GLOPL</name>
<evidence type="ECO:0000313" key="2">
    <source>
        <dbReference type="EnsemblMetazoa" id="GPAI026680-PA"/>
    </source>
</evidence>
<evidence type="ECO:0000256" key="1">
    <source>
        <dbReference type="SAM" id="MobiDB-lite"/>
    </source>
</evidence>
<accession>A0A1A9ZVX9</accession>
<feature type="compositionally biased region" description="Basic and acidic residues" evidence="1">
    <location>
        <begin position="1"/>
        <end position="12"/>
    </location>
</feature>
<organism evidence="2 3">
    <name type="scientific">Glossina pallidipes</name>
    <name type="common">Tsetse fly</name>
    <dbReference type="NCBI Taxonomy" id="7398"/>
    <lineage>
        <taxon>Eukaryota</taxon>
        <taxon>Metazoa</taxon>
        <taxon>Ecdysozoa</taxon>
        <taxon>Arthropoda</taxon>
        <taxon>Hexapoda</taxon>
        <taxon>Insecta</taxon>
        <taxon>Pterygota</taxon>
        <taxon>Neoptera</taxon>
        <taxon>Endopterygota</taxon>
        <taxon>Diptera</taxon>
        <taxon>Brachycera</taxon>
        <taxon>Muscomorpha</taxon>
        <taxon>Hippoboscoidea</taxon>
        <taxon>Glossinidae</taxon>
        <taxon>Glossina</taxon>
    </lineage>
</organism>
<dbReference type="VEuPathDB" id="VectorBase:GPAI026680"/>
<proteinExistence type="predicted"/>
<reference evidence="3" key="1">
    <citation type="submission" date="2014-03" db="EMBL/GenBank/DDBJ databases">
        <authorList>
            <person name="Aksoy S."/>
            <person name="Warren W."/>
            <person name="Wilson R.K."/>
        </authorList>
    </citation>
    <scope>NUCLEOTIDE SEQUENCE [LARGE SCALE GENOMIC DNA]</scope>
    <source>
        <strain evidence="3">IAEA</strain>
    </source>
</reference>
<dbReference type="Proteomes" id="UP000092445">
    <property type="component" value="Unassembled WGS sequence"/>
</dbReference>
<dbReference type="AlphaFoldDB" id="A0A1A9ZVX9"/>
<feature type="region of interest" description="Disordered" evidence="1">
    <location>
        <begin position="1"/>
        <end position="94"/>
    </location>
</feature>
<sequence>MNMKPSKEETTTKAKKSLKSSELKQTLLKELQKNAVASESAKAAPKTFAVTPKELVNTETQTDRDLNDSLRKTIENTDEKLSRKENPEGKSLSSLVQINSLKRENDALKKELKIVREKYKIREMKIQEALRHLRCVSSVKPA</sequence>
<feature type="compositionally biased region" description="Basic and acidic residues" evidence="1">
    <location>
        <begin position="61"/>
        <end position="88"/>
    </location>
</feature>
<evidence type="ECO:0000313" key="3">
    <source>
        <dbReference type="Proteomes" id="UP000092445"/>
    </source>
</evidence>
<protein>
    <submittedName>
        <fullName evidence="2">Uncharacterized protein</fullName>
    </submittedName>
</protein>
<reference evidence="2" key="2">
    <citation type="submission" date="2020-05" db="UniProtKB">
        <authorList>
            <consortium name="EnsemblMetazoa"/>
        </authorList>
    </citation>
    <scope>IDENTIFICATION</scope>
    <source>
        <strain evidence="2">IAEA</strain>
    </source>
</reference>
<dbReference type="EnsemblMetazoa" id="GPAI026680-RA">
    <property type="protein sequence ID" value="GPAI026680-PA"/>
    <property type="gene ID" value="GPAI026680"/>
</dbReference>
<keyword evidence="3" id="KW-1185">Reference proteome</keyword>